<evidence type="ECO:0000256" key="2">
    <source>
        <dbReference type="ARBA" id="ARBA00023015"/>
    </source>
</evidence>
<dbReference type="Gene3D" id="3.40.50.1360">
    <property type="match status" value="1"/>
</dbReference>
<dbReference type="PANTHER" id="PTHR34294:SF1">
    <property type="entry name" value="TRANSCRIPTIONAL REGULATOR LSRR"/>
    <property type="match status" value="1"/>
</dbReference>
<feature type="domain" description="Sugar-binding" evidence="5">
    <location>
        <begin position="59"/>
        <end position="313"/>
    </location>
</feature>
<dbReference type="EMBL" id="LAQT01000007">
    <property type="protein sequence ID" value="KPC53378.1"/>
    <property type="molecule type" value="Genomic_DNA"/>
</dbReference>
<dbReference type="GO" id="GO:0030246">
    <property type="term" value="F:carbohydrate binding"/>
    <property type="evidence" value="ECO:0007669"/>
    <property type="project" value="InterPro"/>
</dbReference>
<dbReference type="AlphaFoldDB" id="A0A0N0XJ12"/>
<dbReference type="OrthoDB" id="7065657at2"/>
<reference evidence="6 7" key="1">
    <citation type="submission" date="2015-07" db="EMBL/GenBank/DDBJ databases">
        <title>Draft genome sequence of the Amantichitinum ursilacus IGB-41, a new chitin-degrading bacterium.</title>
        <authorList>
            <person name="Kirstahler P."/>
            <person name="Guenther M."/>
            <person name="Grumaz C."/>
            <person name="Rupp S."/>
            <person name="Zibek S."/>
            <person name="Sohn K."/>
        </authorList>
    </citation>
    <scope>NUCLEOTIDE SEQUENCE [LARGE SCALE GENOMIC DNA]</scope>
    <source>
        <strain evidence="6 7">IGB-41</strain>
    </source>
</reference>
<protein>
    <submittedName>
        <fullName evidence="6">Transcriptional regulator LsrR</fullName>
    </submittedName>
</protein>
<keyword evidence="2" id="KW-0805">Transcription regulation</keyword>
<dbReference type="Gene3D" id="1.10.10.10">
    <property type="entry name" value="Winged helix-like DNA-binding domain superfamily/Winged helix DNA-binding domain"/>
    <property type="match status" value="1"/>
</dbReference>
<dbReference type="GO" id="GO:0003677">
    <property type="term" value="F:DNA binding"/>
    <property type="evidence" value="ECO:0007669"/>
    <property type="project" value="UniProtKB-KW"/>
</dbReference>
<dbReference type="RefSeq" id="WP_053937615.1">
    <property type="nucleotide sequence ID" value="NZ_LAQT01000007.1"/>
</dbReference>
<dbReference type="SUPFAM" id="SSF100950">
    <property type="entry name" value="NagB/RpiA/CoA transferase-like"/>
    <property type="match status" value="1"/>
</dbReference>
<dbReference type="InterPro" id="IPR036388">
    <property type="entry name" value="WH-like_DNA-bd_sf"/>
</dbReference>
<evidence type="ECO:0000313" key="6">
    <source>
        <dbReference type="EMBL" id="KPC53378.1"/>
    </source>
</evidence>
<dbReference type="InterPro" id="IPR037171">
    <property type="entry name" value="NagB/RpiA_transferase-like"/>
</dbReference>
<keyword evidence="7" id="KW-1185">Reference proteome</keyword>
<dbReference type="STRING" id="857265.WG78_09820"/>
<evidence type="ECO:0000256" key="1">
    <source>
        <dbReference type="ARBA" id="ARBA00010466"/>
    </source>
</evidence>
<dbReference type="PANTHER" id="PTHR34294">
    <property type="entry name" value="TRANSCRIPTIONAL REGULATOR-RELATED"/>
    <property type="match status" value="1"/>
</dbReference>
<evidence type="ECO:0000313" key="7">
    <source>
        <dbReference type="Proteomes" id="UP000037939"/>
    </source>
</evidence>
<keyword evidence="3" id="KW-0238">DNA-binding</keyword>
<dbReference type="PATRIC" id="fig|857265.3.peg.2022"/>
<gene>
    <name evidence="6" type="primary">lsrR</name>
    <name evidence="6" type="ORF">WG78_09820</name>
</gene>
<keyword evidence="4" id="KW-0804">Transcription</keyword>
<evidence type="ECO:0000256" key="3">
    <source>
        <dbReference type="ARBA" id="ARBA00023125"/>
    </source>
</evidence>
<comment type="similarity">
    <text evidence="1">Belongs to the SorC transcriptional regulatory family.</text>
</comment>
<dbReference type="Proteomes" id="UP000037939">
    <property type="component" value="Unassembled WGS sequence"/>
</dbReference>
<dbReference type="InterPro" id="IPR007324">
    <property type="entry name" value="Sugar-bd_dom_put"/>
</dbReference>
<dbReference type="GO" id="GO:0003700">
    <property type="term" value="F:DNA-binding transcription factor activity"/>
    <property type="evidence" value="ECO:0007669"/>
    <property type="project" value="InterPro"/>
</dbReference>
<comment type="caution">
    <text evidence="6">The sequence shown here is derived from an EMBL/GenBank/DDBJ whole genome shotgun (WGS) entry which is preliminary data.</text>
</comment>
<proteinExistence type="inferred from homology"/>
<name>A0A0N0XJ12_9NEIS</name>
<sequence>MSRQQEKLDQAARAAWMYYVANNTQHEIAEHLGISRQMAQRLVAYAVEEGLVRVRIDHDVSDCLALAEAMKARFGLSLCRVVPGGHAEGDVLRRMLAVAGAQVMDQFLQSEKPLVVNLGSGRTLKAVIDELSEIERPQHRIVSMVGAIASDGASNRYDVALRTAEKTRSKYFMLPAPLIADSAEDCRQWCSHRVYRVVSELSAHADVTFLGIGSIGPGCPLQEDGFLSADDISQLMGRGAAGEMIGHVLDHNGQALDSPLAHRVTSLRLPMSAAQPVIGFGGGRAKYTALNAALRGRALSGLVTDEASARQALAQA</sequence>
<accession>A0A0N0XJ12</accession>
<dbReference type="InterPro" id="IPR051054">
    <property type="entry name" value="SorC_transcr_regulators"/>
</dbReference>
<evidence type="ECO:0000259" key="5">
    <source>
        <dbReference type="Pfam" id="PF04198"/>
    </source>
</evidence>
<organism evidence="6 7">
    <name type="scientific">Amantichitinum ursilacus</name>
    <dbReference type="NCBI Taxonomy" id="857265"/>
    <lineage>
        <taxon>Bacteria</taxon>
        <taxon>Pseudomonadati</taxon>
        <taxon>Pseudomonadota</taxon>
        <taxon>Betaproteobacteria</taxon>
        <taxon>Neisseriales</taxon>
        <taxon>Chitinibacteraceae</taxon>
        <taxon>Amantichitinum</taxon>
    </lineage>
</organism>
<evidence type="ECO:0000256" key="4">
    <source>
        <dbReference type="ARBA" id="ARBA00023163"/>
    </source>
</evidence>
<dbReference type="Pfam" id="PF04198">
    <property type="entry name" value="Sugar-bind"/>
    <property type="match status" value="1"/>
</dbReference>